<keyword evidence="2" id="KW-1185">Reference proteome</keyword>
<accession>A0ACB9W076</accession>
<comment type="caution">
    <text evidence="1">The sequence shown here is derived from an EMBL/GenBank/DDBJ whole genome shotgun (WGS) entry which is preliminary data.</text>
</comment>
<proteinExistence type="predicted"/>
<evidence type="ECO:0000313" key="2">
    <source>
        <dbReference type="Proteomes" id="UP001057452"/>
    </source>
</evidence>
<dbReference type="Proteomes" id="UP001057452">
    <property type="component" value="Chromosome 20"/>
</dbReference>
<protein>
    <submittedName>
        <fullName evidence="1">Uncharacterized protein</fullName>
    </submittedName>
</protein>
<name>A0ACB9W076_CHAAC</name>
<dbReference type="EMBL" id="CM043804">
    <property type="protein sequence ID" value="KAI4806258.1"/>
    <property type="molecule type" value="Genomic_DNA"/>
</dbReference>
<sequence length="193" mass="22058">MSALQNCFECTYWDMFKEAATVNLQINVEEYAVTVSAFIQKCMEDVSVLKNITTRANEKPWMNMEVRALLKAKKSVFFHDPMDSRRMWQGIQSITGYKAAPTPCDNDTIFLNNLNKHFVRFEALNNTTAMKAVPKQGEQRLRLDTAEVSSSLLVYTPASDQGLINSWGLKVNAIICNQLLRRKEHYPKALLMV</sequence>
<evidence type="ECO:0000313" key="1">
    <source>
        <dbReference type="EMBL" id="KAI4806258.1"/>
    </source>
</evidence>
<reference evidence="1" key="1">
    <citation type="submission" date="2022-05" db="EMBL/GenBank/DDBJ databases">
        <title>Chromosome-level genome of Chaenocephalus aceratus.</title>
        <authorList>
            <person name="Park H."/>
        </authorList>
    </citation>
    <scope>NUCLEOTIDE SEQUENCE</scope>
    <source>
        <strain evidence="1">KU_202001</strain>
    </source>
</reference>
<organism evidence="1 2">
    <name type="scientific">Chaenocephalus aceratus</name>
    <name type="common">Blackfin icefish</name>
    <name type="synonym">Chaenichthys aceratus</name>
    <dbReference type="NCBI Taxonomy" id="36190"/>
    <lineage>
        <taxon>Eukaryota</taxon>
        <taxon>Metazoa</taxon>
        <taxon>Chordata</taxon>
        <taxon>Craniata</taxon>
        <taxon>Vertebrata</taxon>
        <taxon>Euteleostomi</taxon>
        <taxon>Actinopterygii</taxon>
        <taxon>Neopterygii</taxon>
        <taxon>Teleostei</taxon>
        <taxon>Neoteleostei</taxon>
        <taxon>Acanthomorphata</taxon>
        <taxon>Eupercaria</taxon>
        <taxon>Perciformes</taxon>
        <taxon>Notothenioidei</taxon>
        <taxon>Channichthyidae</taxon>
        <taxon>Chaenocephalus</taxon>
    </lineage>
</organism>
<gene>
    <name evidence="1" type="ORF">KUCAC02_017091</name>
</gene>